<organism evidence="2 3">
    <name type="scientific">Bodo saltans</name>
    <name type="common">Flagellated protozoan</name>
    <dbReference type="NCBI Taxonomy" id="75058"/>
    <lineage>
        <taxon>Eukaryota</taxon>
        <taxon>Discoba</taxon>
        <taxon>Euglenozoa</taxon>
        <taxon>Kinetoplastea</taxon>
        <taxon>Metakinetoplastina</taxon>
        <taxon>Eubodonida</taxon>
        <taxon>Bodonidae</taxon>
        <taxon>Bodo</taxon>
    </lineage>
</organism>
<dbReference type="AlphaFoldDB" id="A0A0S4IMD2"/>
<evidence type="ECO:0000256" key="1">
    <source>
        <dbReference type="SAM" id="MobiDB-lite"/>
    </source>
</evidence>
<feature type="region of interest" description="Disordered" evidence="1">
    <location>
        <begin position="227"/>
        <end position="246"/>
    </location>
</feature>
<name>A0A0S4IMD2_BODSA</name>
<keyword evidence="3" id="KW-1185">Reference proteome</keyword>
<dbReference type="Proteomes" id="UP000051952">
    <property type="component" value="Unassembled WGS sequence"/>
</dbReference>
<feature type="compositionally biased region" description="Acidic residues" evidence="1">
    <location>
        <begin position="687"/>
        <end position="697"/>
    </location>
</feature>
<proteinExistence type="predicted"/>
<gene>
    <name evidence="2" type="ORF">BSAL_62485</name>
</gene>
<protein>
    <submittedName>
        <fullName evidence="2">Uncharacterized protein</fullName>
    </submittedName>
</protein>
<accession>A0A0S4IMD2</accession>
<reference evidence="3" key="1">
    <citation type="submission" date="2015-09" db="EMBL/GenBank/DDBJ databases">
        <authorList>
            <consortium name="Pathogen Informatics"/>
        </authorList>
    </citation>
    <scope>NUCLEOTIDE SEQUENCE [LARGE SCALE GENOMIC DNA]</scope>
    <source>
        <strain evidence="3">Lake Konstanz</strain>
    </source>
</reference>
<feature type="region of interest" description="Disordered" evidence="1">
    <location>
        <begin position="68"/>
        <end position="90"/>
    </location>
</feature>
<evidence type="ECO:0000313" key="2">
    <source>
        <dbReference type="EMBL" id="CUF43438.1"/>
    </source>
</evidence>
<sequence length="1111" mass="118481">MLADDDDVSNSMIIPHLCVLDAEALGCHGATTVPPESFLSSSVPGSIVLGGGPAGRYCCFTSISTEMEPRSSASPTSTHGGGQRHQNSTSLCPDIDDRSFCIHKRRRIEQYHYHQLISAATVAGCGYMGADETILDDMCRGSSGVNVERPVPKLVRTVGEAADAVQRQYLWLCRATRSPADIAHRLASDRRVGVYPSLACINAVIRNLCSTSTMAAAAQAVTQPSQAAGTSTSSSSASSQPKPMGLGSAAAASTVAALLDFVDELIVTFPSSYRTNSSVEHANNDDGDERDAAVTTSTVAEDTSSVMISILPAPHALNHINSPTTTTNSILTARDLFAASTAVGSPTATRAPIHISTANLILQQLKAAKHFVAATEFALFYQRTLLGDTTVVTSRNCKGDRNLDPSGLFVSAAMWSDLVDGLEDPSSDVFLHMLPTTSTHTHRDQYFDVAGDMARVQREQQVHLVSQIFEEVCRQRTAQRRAPQLAVVPPTGGPNVNGSNGAIVATFGERRVLRHVECLLQLGSGGGRENIMKALSLADDELFIPFSGSTVSSSGGSPDMQQQLAAAALASTTPAMLVRRVLCQLILAVSGRLCDDDDGGGDDDNGAVRLPLYAMLLPSLCRLLEFSHRRAARLSAHALHVLVTALLQVAKMMPSKTVGGAEQQQHHSVHDIVAVCVSLVLERTETNDENDDENNDTDVDRSASSAASRSNARSHCVAILFKVFCYSLSATSPLGHDGAMRLAQSLETQVFGEEGSHTTDDKQHHALTVMHRVTATLLAFSQSCFPVFDKRNNINAHTNSSSDGSSSSPTLADAKLWSVMCAVVTREWESRHQLSVEDIVDGSSRNNNIDELLLLSVANALQCAATPMSAMTSTTTPLNTNTTTSLTFITASFAPKLQPLATDMRVPIEILLSRSRPVASESLANRSTPAWSALADAAAFCAVMSKAGGIIDATVTKYLPLTTSFYNGDACLSSSSTLREVLTHSNCIALKETYVVVVDASALKYIAASSERRAAFAAMLAKYDATCGARLVIPFHELHELSRPSPAAGLNEEEEQGRQEAVTWLGSLARTGCTWLLLLTRGSCRFFSSAGGQFYVKANYGACEGVIGERF</sequence>
<dbReference type="EMBL" id="CYKH01000323">
    <property type="protein sequence ID" value="CUF43438.1"/>
    <property type="molecule type" value="Genomic_DNA"/>
</dbReference>
<dbReference type="VEuPathDB" id="TriTrypDB:BSAL_62485"/>
<feature type="region of interest" description="Disordered" evidence="1">
    <location>
        <begin position="276"/>
        <end position="298"/>
    </location>
</feature>
<feature type="region of interest" description="Disordered" evidence="1">
    <location>
        <begin position="685"/>
        <end position="706"/>
    </location>
</feature>
<evidence type="ECO:0000313" key="3">
    <source>
        <dbReference type="Proteomes" id="UP000051952"/>
    </source>
</evidence>